<dbReference type="Proteomes" id="UP000597459">
    <property type="component" value="Unassembled WGS sequence"/>
</dbReference>
<comment type="caution">
    <text evidence="2">The sequence shown here is derived from an EMBL/GenBank/DDBJ whole genome shotgun (WGS) entry which is preliminary data.</text>
</comment>
<feature type="compositionally biased region" description="Low complexity" evidence="1">
    <location>
        <begin position="164"/>
        <end position="199"/>
    </location>
</feature>
<evidence type="ECO:0000313" key="3">
    <source>
        <dbReference type="Proteomes" id="UP000597459"/>
    </source>
</evidence>
<evidence type="ECO:0000313" key="2">
    <source>
        <dbReference type="EMBL" id="NHO54236.1"/>
    </source>
</evidence>
<dbReference type="RefSeq" id="WP_166315929.1">
    <property type="nucleotide sequence ID" value="NZ_WOTH01000018.1"/>
</dbReference>
<sequence length="199" mass="20738">MNMSVVVSVMRVGALSTLLGLSGCGYYASRIAHKAQQTMIGMTEEDMQACAGIPTKTQKVNDHVTIAEYQRGRNIETSSGSTLIPVEPIVNIVKDIGGGAGNSCVADFRLVDGKVHDVYYSGDNDMLVGTDGVCSTIIRGCVRRSVPTESSTKGWVSAFRQPQPDTTATPAVTAPTDTTPAATPAATGSTAASVAPQKK</sequence>
<dbReference type="EMBL" id="WOTH01000018">
    <property type="protein sequence ID" value="NHO54236.1"/>
    <property type="molecule type" value="Genomic_DNA"/>
</dbReference>
<proteinExistence type="predicted"/>
<accession>A0A967B8R1</accession>
<evidence type="ECO:0000256" key="1">
    <source>
        <dbReference type="SAM" id="MobiDB-lite"/>
    </source>
</evidence>
<name>A0A967B8R1_9PROT</name>
<reference evidence="2" key="1">
    <citation type="submission" date="2019-11" db="EMBL/GenBank/DDBJ databases">
        <title>Description of new Acetobacter species.</title>
        <authorList>
            <person name="Cleenwerck I."/>
            <person name="Sombolestani A.S."/>
        </authorList>
    </citation>
    <scope>NUCLEOTIDE SEQUENCE</scope>
    <source>
        <strain evidence="2">LMG 1626</strain>
    </source>
</reference>
<dbReference type="AlphaFoldDB" id="A0A967B8R1"/>
<gene>
    <name evidence="2" type="ORF">GOB87_09755</name>
</gene>
<feature type="region of interest" description="Disordered" evidence="1">
    <location>
        <begin position="152"/>
        <end position="199"/>
    </location>
</feature>
<organism evidence="2 3">
    <name type="scientific">Acetobacter estunensis</name>
    <dbReference type="NCBI Taxonomy" id="104097"/>
    <lineage>
        <taxon>Bacteria</taxon>
        <taxon>Pseudomonadati</taxon>
        <taxon>Pseudomonadota</taxon>
        <taxon>Alphaproteobacteria</taxon>
        <taxon>Acetobacterales</taxon>
        <taxon>Acetobacteraceae</taxon>
        <taxon>Acetobacter</taxon>
    </lineage>
</organism>
<keyword evidence="3" id="KW-1185">Reference proteome</keyword>
<protein>
    <submittedName>
        <fullName evidence="2">Uncharacterized protein</fullName>
    </submittedName>
</protein>